<name>A0A813FDJ1_POLGL</name>
<dbReference type="Proteomes" id="UP000654075">
    <property type="component" value="Unassembled WGS sequence"/>
</dbReference>
<dbReference type="AlphaFoldDB" id="A0A813FDJ1"/>
<evidence type="ECO:0000313" key="2">
    <source>
        <dbReference type="EMBL" id="CAE8610881.1"/>
    </source>
</evidence>
<proteinExistence type="predicted"/>
<protein>
    <submittedName>
        <fullName evidence="2">Uncharacterized protein</fullName>
    </submittedName>
</protein>
<feature type="non-terminal residue" evidence="2">
    <location>
        <position position="273"/>
    </location>
</feature>
<reference evidence="2" key="1">
    <citation type="submission" date="2021-02" db="EMBL/GenBank/DDBJ databases">
        <authorList>
            <person name="Dougan E. K."/>
            <person name="Rhodes N."/>
            <person name="Thang M."/>
            <person name="Chan C."/>
        </authorList>
    </citation>
    <scope>NUCLEOTIDE SEQUENCE</scope>
</reference>
<sequence>VLAPWLGDVKPSAVQGRFGSSKFATILQTSCPSAAPSSPCERADARRATMVFGWQTNEIFCRKGLGSCSPLQNAGKGSSMQRSASLPPERFRFEESAQSVAAREGARGRHRADKQVGSAGLQSRTGVQRTFGSIQEQCIEGDRMKPHLSLSRKNVSRMSFQDLRSQIADSVKSESLEKERQQYRSKQFGQCSNAKAKEFAEPGADAGCNDLRAVLPAHLKLLKNLSRPTDPDSVPTSAGVSRHTSCVSVSSSKLMDTECAEDVVVVTLPEVDF</sequence>
<comment type="caution">
    <text evidence="2">The sequence shown here is derived from an EMBL/GenBank/DDBJ whole genome shotgun (WGS) entry which is preliminary data.</text>
</comment>
<feature type="region of interest" description="Disordered" evidence="1">
    <location>
        <begin position="94"/>
        <end position="124"/>
    </location>
</feature>
<evidence type="ECO:0000256" key="1">
    <source>
        <dbReference type="SAM" id="MobiDB-lite"/>
    </source>
</evidence>
<gene>
    <name evidence="2" type="ORF">PGLA1383_LOCUS28691</name>
</gene>
<accession>A0A813FDJ1</accession>
<keyword evidence="3" id="KW-1185">Reference proteome</keyword>
<organism evidence="2 3">
    <name type="scientific">Polarella glacialis</name>
    <name type="common">Dinoflagellate</name>
    <dbReference type="NCBI Taxonomy" id="89957"/>
    <lineage>
        <taxon>Eukaryota</taxon>
        <taxon>Sar</taxon>
        <taxon>Alveolata</taxon>
        <taxon>Dinophyceae</taxon>
        <taxon>Suessiales</taxon>
        <taxon>Suessiaceae</taxon>
        <taxon>Polarella</taxon>
    </lineage>
</organism>
<dbReference type="EMBL" id="CAJNNV010024856">
    <property type="protein sequence ID" value="CAE8610881.1"/>
    <property type="molecule type" value="Genomic_DNA"/>
</dbReference>
<evidence type="ECO:0000313" key="3">
    <source>
        <dbReference type="Proteomes" id="UP000654075"/>
    </source>
</evidence>